<accession>A0A3R6D4M7</accession>
<feature type="coiled-coil region" evidence="1">
    <location>
        <begin position="20"/>
        <end position="90"/>
    </location>
</feature>
<sequence>MKTEDLKEQGLTDEQIQYIMKEYGKDVKKLQKDNETLTADRDNWKSKAETAEETLKGFDGIDPEQIQKDLKEWQKKAEDAEKDYKEKLYERDFADALGKEFENIKFSSEAAKKQIMNDVKAAGLKLHDGKILGLNDLIAQMKESDATAFVDENADKAKAGAARFTTPKTGAGAGAGGHVSMTELMRMKNENPNLDISSYIQGKNE</sequence>
<gene>
    <name evidence="2" type="ORF">DW656_12135</name>
</gene>
<dbReference type="Proteomes" id="UP000284579">
    <property type="component" value="Unassembled WGS sequence"/>
</dbReference>
<dbReference type="AlphaFoldDB" id="A0A3R6D4M7"/>
<evidence type="ECO:0000313" key="2">
    <source>
        <dbReference type="EMBL" id="RHF82029.1"/>
    </source>
</evidence>
<evidence type="ECO:0008006" key="4">
    <source>
        <dbReference type="Google" id="ProtNLM"/>
    </source>
</evidence>
<dbReference type="RefSeq" id="WP_118199324.1">
    <property type="nucleotide sequence ID" value="NZ_QRHO01000018.1"/>
</dbReference>
<keyword evidence="1" id="KW-0175">Coiled coil</keyword>
<evidence type="ECO:0000313" key="3">
    <source>
        <dbReference type="Proteomes" id="UP000284579"/>
    </source>
</evidence>
<dbReference type="InterPro" id="IPR009636">
    <property type="entry name" value="SCAF"/>
</dbReference>
<organism evidence="2 3">
    <name type="scientific">Coprococcus comes</name>
    <dbReference type="NCBI Taxonomy" id="410072"/>
    <lineage>
        <taxon>Bacteria</taxon>
        <taxon>Bacillati</taxon>
        <taxon>Bacillota</taxon>
        <taxon>Clostridia</taxon>
        <taxon>Lachnospirales</taxon>
        <taxon>Lachnospiraceae</taxon>
        <taxon>Coprococcus</taxon>
    </lineage>
</organism>
<comment type="caution">
    <text evidence="2">The sequence shown here is derived from an EMBL/GenBank/DDBJ whole genome shotgun (WGS) entry which is preliminary data.</text>
</comment>
<dbReference type="Pfam" id="PF06810">
    <property type="entry name" value="Phage_scaffold"/>
    <property type="match status" value="1"/>
</dbReference>
<dbReference type="EMBL" id="QRHO01000018">
    <property type="protein sequence ID" value="RHF82029.1"/>
    <property type="molecule type" value="Genomic_DNA"/>
</dbReference>
<reference evidence="2 3" key="1">
    <citation type="submission" date="2018-08" db="EMBL/GenBank/DDBJ databases">
        <title>A genome reference for cultivated species of the human gut microbiota.</title>
        <authorList>
            <person name="Zou Y."/>
            <person name="Xue W."/>
            <person name="Luo G."/>
        </authorList>
    </citation>
    <scope>NUCLEOTIDE SEQUENCE [LARGE SCALE GENOMIC DNA]</scope>
    <source>
        <strain evidence="2 3">AM23-3</strain>
    </source>
</reference>
<name>A0A3R6D4M7_9FIRM</name>
<evidence type="ECO:0000256" key="1">
    <source>
        <dbReference type="SAM" id="Coils"/>
    </source>
</evidence>
<protein>
    <recommendedName>
        <fullName evidence="4">Phage minor structural protein GP20</fullName>
    </recommendedName>
</protein>
<proteinExistence type="predicted"/>